<feature type="region of interest" description="Disordered" evidence="1">
    <location>
        <begin position="139"/>
        <end position="160"/>
    </location>
</feature>
<proteinExistence type="predicted"/>
<evidence type="ECO:0000256" key="1">
    <source>
        <dbReference type="SAM" id="MobiDB-lite"/>
    </source>
</evidence>
<sequence>PPWDRTVEIVWTRRRSHTEESDRADEATFRENLNQIIAHGSVIPMLVDPPPGSESIVPSSNETGYVEQSNQANANGLKATSKTPSKARVQNANSRYFQLPDAIRLRITKHLVQSHNPHNKPIRMNNPYFLHSVWPVNRPANKPRPKPAKKEKEKVQTQWPTEEYESFDSLESVLSSLQPYTAVCAALRADVLATLFLARRFHVVYALGVTRALQPAATEYMDRYGPLMASVTLELDFTKLGGSWKPEAANLDALAGMKSVKRLVERFVDRRLAATAAAGRRYGAAAAAGIHDLKVLVRRYY</sequence>
<dbReference type="GeneID" id="87883070"/>
<organism evidence="2 3">
    <name type="scientific">Chaetomium strumarium</name>
    <dbReference type="NCBI Taxonomy" id="1170767"/>
    <lineage>
        <taxon>Eukaryota</taxon>
        <taxon>Fungi</taxon>
        <taxon>Dikarya</taxon>
        <taxon>Ascomycota</taxon>
        <taxon>Pezizomycotina</taxon>
        <taxon>Sordariomycetes</taxon>
        <taxon>Sordariomycetidae</taxon>
        <taxon>Sordariales</taxon>
        <taxon>Chaetomiaceae</taxon>
        <taxon>Chaetomium</taxon>
    </lineage>
</organism>
<reference evidence="2" key="1">
    <citation type="journal article" date="2023" name="Mol. Phylogenet. Evol.">
        <title>Genome-scale phylogeny and comparative genomics of the fungal order Sordariales.</title>
        <authorList>
            <person name="Hensen N."/>
            <person name="Bonometti L."/>
            <person name="Westerberg I."/>
            <person name="Brannstrom I.O."/>
            <person name="Guillou S."/>
            <person name="Cros-Aarteil S."/>
            <person name="Calhoun S."/>
            <person name="Haridas S."/>
            <person name="Kuo A."/>
            <person name="Mondo S."/>
            <person name="Pangilinan J."/>
            <person name="Riley R."/>
            <person name="LaButti K."/>
            <person name="Andreopoulos B."/>
            <person name="Lipzen A."/>
            <person name="Chen C."/>
            <person name="Yan M."/>
            <person name="Daum C."/>
            <person name="Ng V."/>
            <person name="Clum A."/>
            <person name="Steindorff A."/>
            <person name="Ohm R.A."/>
            <person name="Martin F."/>
            <person name="Silar P."/>
            <person name="Natvig D.O."/>
            <person name="Lalanne C."/>
            <person name="Gautier V."/>
            <person name="Ament-Velasquez S.L."/>
            <person name="Kruys A."/>
            <person name="Hutchinson M.I."/>
            <person name="Powell A.J."/>
            <person name="Barry K."/>
            <person name="Miller A.N."/>
            <person name="Grigoriev I.V."/>
            <person name="Debuchy R."/>
            <person name="Gladieux P."/>
            <person name="Hiltunen Thoren M."/>
            <person name="Johannesson H."/>
        </authorList>
    </citation>
    <scope>NUCLEOTIDE SEQUENCE</scope>
    <source>
        <strain evidence="2">CBS 333.67</strain>
    </source>
</reference>
<dbReference type="Proteomes" id="UP001273166">
    <property type="component" value="Unassembled WGS sequence"/>
</dbReference>
<dbReference type="AlphaFoldDB" id="A0AAJ0GT44"/>
<feature type="non-terminal residue" evidence="2">
    <location>
        <position position="301"/>
    </location>
</feature>
<name>A0AAJ0GT44_9PEZI</name>
<reference evidence="2" key="2">
    <citation type="submission" date="2023-06" db="EMBL/GenBank/DDBJ databases">
        <authorList>
            <consortium name="Lawrence Berkeley National Laboratory"/>
            <person name="Mondo S.J."/>
            <person name="Hensen N."/>
            <person name="Bonometti L."/>
            <person name="Westerberg I."/>
            <person name="Brannstrom I.O."/>
            <person name="Guillou S."/>
            <person name="Cros-Aarteil S."/>
            <person name="Calhoun S."/>
            <person name="Haridas S."/>
            <person name="Kuo A."/>
            <person name="Pangilinan J."/>
            <person name="Riley R."/>
            <person name="Labutti K."/>
            <person name="Andreopoulos B."/>
            <person name="Lipzen A."/>
            <person name="Chen C."/>
            <person name="Yanf M."/>
            <person name="Daum C."/>
            <person name="Ng V."/>
            <person name="Clum A."/>
            <person name="Steindorff A."/>
            <person name="Ohm R."/>
            <person name="Martin F."/>
            <person name="Silar P."/>
            <person name="Natvig D."/>
            <person name="Lalanne C."/>
            <person name="Gautier V."/>
            <person name="Ament-Velasquez S.L."/>
            <person name="Kruys A."/>
            <person name="Hutchinson M.I."/>
            <person name="Powell A.J."/>
            <person name="Barry K."/>
            <person name="Miller A.N."/>
            <person name="Grigoriev I.V."/>
            <person name="Debuchy R."/>
            <person name="Gladieux P."/>
            <person name="Thoren M.H."/>
            <person name="Johannesson H."/>
        </authorList>
    </citation>
    <scope>NUCLEOTIDE SEQUENCE</scope>
    <source>
        <strain evidence="2">CBS 333.67</strain>
    </source>
</reference>
<keyword evidence="3" id="KW-1185">Reference proteome</keyword>
<evidence type="ECO:0000313" key="2">
    <source>
        <dbReference type="EMBL" id="KAK3305649.1"/>
    </source>
</evidence>
<comment type="caution">
    <text evidence="2">The sequence shown here is derived from an EMBL/GenBank/DDBJ whole genome shotgun (WGS) entry which is preliminary data.</text>
</comment>
<dbReference type="EMBL" id="JAUDZG010000004">
    <property type="protein sequence ID" value="KAK3305649.1"/>
    <property type="molecule type" value="Genomic_DNA"/>
</dbReference>
<dbReference type="RefSeq" id="XP_062721429.1">
    <property type="nucleotide sequence ID" value="XM_062864241.1"/>
</dbReference>
<feature type="non-terminal residue" evidence="2">
    <location>
        <position position="1"/>
    </location>
</feature>
<protein>
    <submittedName>
        <fullName evidence="2">Uncharacterized protein</fullName>
    </submittedName>
</protein>
<gene>
    <name evidence="2" type="ORF">B0T15DRAFT_378652</name>
</gene>
<evidence type="ECO:0000313" key="3">
    <source>
        <dbReference type="Proteomes" id="UP001273166"/>
    </source>
</evidence>
<accession>A0AAJ0GT44</accession>